<gene>
    <name evidence="1" type="ORF">AAFP95_06175</name>
</gene>
<organism evidence="1 2">
    <name type="scientific">Chryseobacterium endophyticum</name>
    <dbReference type="NCBI Taxonomy" id="1854762"/>
    <lineage>
        <taxon>Bacteria</taxon>
        <taxon>Pseudomonadati</taxon>
        <taxon>Bacteroidota</taxon>
        <taxon>Flavobacteriia</taxon>
        <taxon>Flavobacteriales</taxon>
        <taxon>Weeksellaceae</taxon>
        <taxon>Chryseobacterium group</taxon>
        <taxon>Chryseobacterium</taxon>
    </lineage>
</organism>
<dbReference type="AlphaFoldDB" id="A0AAU6WSZ7"/>
<reference evidence="1 2" key="1">
    <citation type="submission" date="2024-04" db="EMBL/GenBank/DDBJ databases">
        <title>Genome sequencing and assembly of rice foliar adapted Chryseobacterium endophyticum OsEnb-ALM-A6.</title>
        <authorList>
            <person name="Kumar S."/>
            <person name="Javed M."/>
            <person name="Chouhan V."/>
            <person name="Charishma K."/>
            <person name="Patel A."/>
            <person name="Kumar M."/>
            <person name="Sahu K.P."/>
            <person name="Kumar A."/>
        </authorList>
    </citation>
    <scope>NUCLEOTIDE SEQUENCE [LARGE SCALE GENOMIC DNA]</scope>
    <source>
        <strain evidence="1 2">OsEnb-ALM-A6</strain>
    </source>
</reference>
<protein>
    <recommendedName>
        <fullName evidence="3">DUF4224 domain-containing protein</fullName>
    </recommendedName>
</protein>
<evidence type="ECO:0008006" key="3">
    <source>
        <dbReference type="Google" id="ProtNLM"/>
    </source>
</evidence>
<dbReference type="NCBIfam" id="NF047798">
    <property type="entry name" value="leader_Chryseo"/>
    <property type="match status" value="1"/>
</dbReference>
<dbReference type="RefSeq" id="WP_294237980.1">
    <property type="nucleotide sequence ID" value="NZ_CP154834.1"/>
</dbReference>
<keyword evidence="2" id="KW-1185">Reference proteome</keyword>
<dbReference type="InterPro" id="IPR058074">
    <property type="entry name" value="Bacteriocin-like"/>
</dbReference>
<dbReference type="Proteomes" id="UP001463665">
    <property type="component" value="Chromosome"/>
</dbReference>
<name>A0AAU6WSZ7_9FLAO</name>
<proteinExistence type="predicted"/>
<evidence type="ECO:0000313" key="1">
    <source>
        <dbReference type="EMBL" id="XAO75506.1"/>
    </source>
</evidence>
<accession>A0AAU6WSZ7</accession>
<evidence type="ECO:0000313" key="2">
    <source>
        <dbReference type="Proteomes" id="UP001463665"/>
    </source>
</evidence>
<sequence>MPGIVWQNVLSIKKNEQMKNLKKLSRQDLKEMFGGRRACAHFIQGNDGEWVRRDGECVTTVEWHQVGDTSVPVKSSYCDTGLGHVNVTSNGGQSRC</sequence>
<dbReference type="EMBL" id="CP154834">
    <property type="protein sequence ID" value="XAO75506.1"/>
    <property type="molecule type" value="Genomic_DNA"/>
</dbReference>